<organism evidence="1 2">
    <name type="scientific">Polyrhizophydium stewartii</name>
    <dbReference type="NCBI Taxonomy" id="2732419"/>
    <lineage>
        <taxon>Eukaryota</taxon>
        <taxon>Fungi</taxon>
        <taxon>Fungi incertae sedis</taxon>
        <taxon>Chytridiomycota</taxon>
        <taxon>Chytridiomycota incertae sedis</taxon>
        <taxon>Chytridiomycetes</taxon>
        <taxon>Rhizophydiales</taxon>
        <taxon>Rhizophydiales incertae sedis</taxon>
        <taxon>Polyrhizophydium</taxon>
    </lineage>
</organism>
<gene>
    <name evidence="1" type="ORF">HK105_207646</name>
</gene>
<dbReference type="EMBL" id="JADGIZ020000056">
    <property type="protein sequence ID" value="KAL2912865.1"/>
    <property type="molecule type" value="Genomic_DNA"/>
</dbReference>
<evidence type="ECO:0000313" key="1">
    <source>
        <dbReference type="EMBL" id="KAL2912865.1"/>
    </source>
</evidence>
<comment type="caution">
    <text evidence="1">The sequence shown here is derived from an EMBL/GenBank/DDBJ whole genome shotgun (WGS) entry which is preliminary data.</text>
</comment>
<accession>A0ABR4N041</accession>
<keyword evidence="2" id="KW-1185">Reference proteome</keyword>
<evidence type="ECO:0000313" key="2">
    <source>
        <dbReference type="Proteomes" id="UP001527925"/>
    </source>
</evidence>
<proteinExistence type="predicted"/>
<reference evidence="1 2" key="1">
    <citation type="submission" date="2023-09" db="EMBL/GenBank/DDBJ databases">
        <title>Pangenome analysis of Batrachochytrium dendrobatidis and related Chytrids.</title>
        <authorList>
            <person name="Yacoub M.N."/>
            <person name="Stajich J.E."/>
            <person name="James T.Y."/>
        </authorList>
    </citation>
    <scope>NUCLEOTIDE SEQUENCE [LARGE SCALE GENOMIC DNA]</scope>
    <source>
        <strain evidence="1 2">JEL0888</strain>
    </source>
</reference>
<dbReference type="Proteomes" id="UP001527925">
    <property type="component" value="Unassembled WGS sequence"/>
</dbReference>
<protein>
    <submittedName>
        <fullName evidence="1">Uncharacterized protein</fullName>
    </submittedName>
</protein>
<sequence length="219" mass="22710">MSTIKDKAVETAQAVAAKVDPYVPQVAKDATSFAVGTATSAVNFATSTASSAYNFATGTATSAYNYATGTVKVVVNGATTTITAYTPSPILNAVTSTIEGAKALRQDPVGTVKPYVPTFVIHAGEKTYEIVHTAGEKTYDVAKGTQERIAQTTSAATGFIVTKVNGTVQYVTSVPAIGALVDRINRLTTPILTRLGVKKADTGVIEAEGVVEEVDAKEN</sequence>
<name>A0ABR4N041_9FUNG</name>